<feature type="compositionally biased region" description="Pro residues" evidence="1">
    <location>
        <begin position="36"/>
        <end position="49"/>
    </location>
</feature>
<dbReference type="AlphaFoldDB" id="A0A2R6NR26"/>
<gene>
    <name evidence="2" type="ORF">PHLCEN_2v9350</name>
</gene>
<dbReference type="OrthoDB" id="3265815at2759"/>
<feature type="region of interest" description="Disordered" evidence="1">
    <location>
        <begin position="1"/>
        <end position="64"/>
    </location>
</feature>
<dbReference type="Proteomes" id="UP000186601">
    <property type="component" value="Unassembled WGS sequence"/>
</dbReference>
<organism evidence="2 3">
    <name type="scientific">Hermanssonia centrifuga</name>
    <dbReference type="NCBI Taxonomy" id="98765"/>
    <lineage>
        <taxon>Eukaryota</taxon>
        <taxon>Fungi</taxon>
        <taxon>Dikarya</taxon>
        <taxon>Basidiomycota</taxon>
        <taxon>Agaricomycotina</taxon>
        <taxon>Agaricomycetes</taxon>
        <taxon>Polyporales</taxon>
        <taxon>Meruliaceae</taxon>
        <taxon>Hermanssonia</taxon>
    </lineage>
</organism>
<comment type="caution">
    <text evidence="2">The sequence shown here is derived from an EMBL/GenBank/DDBJ whole genome shotgun (WGS) entry which is preliminary data.</text>
</comment>
<evidence type="ECO:0000313" key="2">
    <source>
        <dbReference type="EMBL" id="PSR75020.1"/>
    </source>
</evidence>
<evidence type="ECO:0008006" key="4">
    <source>
        <dbReference type="Google" id="ProtNLM"/>
    </source>
</evidence>
<accession>A0A2R6NR26</accession>
<evidence type="ECO:0000256" key="1">
    <source>
        <dbReference type="SAM" id="MobiDB-lite"/>
    </source>
</evidence>
<name>A0A2R6NR26_9APHY</name>
<reference evidence="2 3" key="1">
    <citation type="submission" date="2018-02" db="EMBL/GenBank/DDBJ databases">
        <title>Genome sequence of the basidiomycete white-rot fungus Phlebia centrifuga.</title>
        <authorList>
            <person name="Granchi Z."/>
            <person name="Peng M."/>
            <person name="de Vries R.P."/>
            <person name="Hilden K."/>
            <person name="Makela M.R."/>
            <person name="Grigoriev I."/>
            <person name="Riley R."/>
        </authorList>
    </citation>
    <scope>NUCLEOTIDE SEQUENCE [LARGE SCALE GENOMIC DNA]</scope>
    <source>
        <strain evidence="2 3">FBCC195</strain>
    </source>
</reference>
<dbReference type="STRING" id="98765.A0A2R6NR26"/>
<proteinExistence type="predicted"/>
<evidence type="ECO:0000313" key="3">
    <source>
        <dbReference type="Proteomes" id="UP000186601"/>
    </source>
</evidence>
<sequence>MDMESSDWFQFVSEQEDGPSSMDGIEKPVSGKAELPPVPPPVPPMPTPPASSHGSPCEEESEPPTIVSVSTTFYPGANLMPLPPDLIIVSSDTVFFYVHAHQLLGVSENGFSALIPASPEPVKDKDDIGPIVPVADSSQVLNIVLHTFYDMSCAHYSPAIPTLLTAVDALAKYGVPLQKYAAPNTPLYQLLLSQAPAAPMDFYSLAAQYDLYDLAVPISSHLLAYPLFNLSDEHAAKMGPLYMKKLVFLHLGRVDALKRLLLPPPQQHPATTECDFIEQKKLTRAWALASAYLAWDARADLSTSAMESALCSLNDHLSCDLCKASLRERVKQLIIQWAVVKVRIEHHR</sequence>
<protein>
    <recommendedName>
        <fullName evidence="4">BTB domain-containing protein</fullName>
    </recommendedName>
</protein>
<dbReference type="EMBL" id="MLYV02000939">
    <property type="protein sequence ID" value="PSR75020.1"/>
    <property type="molecule type" value="Genomic_DNA"/>
</dbReference>
<keyword evidence="3" id="KW-1185">Reference proteome</keyword>